<evidence type="ECO:0000256" key="1">
    <source>
        <dbReference type="ARBA" id="ARBA00022884"/>
    </source>
</evidence>
<dbReference type="PROSITE" id="PS50102">
    <property type="entry name" value="RRM"/>
    <property type="match status" value="1"/>
</dbReference>
<evidence type="ECO:0000313" key="4">
    <source>
        <dbReference type="EMBL" id="EEN52392.1"/>
    </source>
</evidence>
<dbReference type="SMART" id="SM00360">
    <property type="entry name" value="RRM"/>
    <property type="match status" value="1"/>
</dbReference>
<sequence length="85" mass="9392">MVDRTKLYVGGLDFRMTEDDVYTAFSDHGQIVDCKLITDRETGKSRGFAFVTFSDEDSAARAEKALDQTELGTRVINVSVAKPQG</sequence>
<dbReference type="InterPro" id="IPR035979">
    <property type="entry name" value="RBD_domain_sf"/>
</dbReference>
<dbReference type="AlphaFoldDB" id="C3Z535"/>
<proteinExistence type="predicted"/>
<keyword evidence="1 2" id="KW-0694">RNA-binding</keyword>
<dbReference type="EMBL" id="GG666582">
    <property type="protein sequence ID" value="EEN52392.1"/>
    <property type="molecule type" value="Genomic_DNA"/>
</dbReference>
<feature type="non-terminal residue" evidence="4">
    <location>
        <position position="85"/>
    </location>
</feature>
<dbReference type="InterPro" id="IPR000504">
    <property type="entry name" value="RRM_dom"/>
</dbReference>
<organism>
    <name type="scientific">Branchiostoma floridae</name>
    <name type="common">Florida lancelet</name>
    <name type="synonym">Amphioxus</name>
    <dbReference type="NCBI Taxonomy" id="7739"/>
    <lineage>
        <taxon>Eukaryota</taxon>
        <taxon>Metazoa</taxon>
        <taxon>Chordata</taxon>
        <taxon>Cephalochordata</taxon>
        <taxon>Leptocardii</taxon>
        <taxon>Amphioxiformes</taxon>
        <taxon>Branchiostomatidae</taxon>
        <taxon>Branchiostoma</taxon>
    </lineage>
</organism>
<reference evidence="4" key="1">
    <citation type="journal article" date="2008" name="Nature">
        <title>The amphioxus genome and the evolution of the chordate karyotype.</title>
        <authorList>
            <consortium name="US DOE Joint Genome Institute (JGI-PGF)"/>
            <person name="Putnam N.H."/>
            <person name="Butts T."/>
            <person name="Ferrier D.E.K."/>
            <person name="Furlong R.F."/>
            <person name="Hellsten U."/>
            <person name="Kawashima T."/>
            <person name="Robinson-Rechavi M."/>
            <person name="Shoguchi E."/>
            <person name="Terry A."/>
            <person name="Yu J.-K."/>
            <person name="Benito-Gutierrez E.L."/>
            <person name="Dubchak I."/>
            <person name="Garcia-Fernandez J."/>
            <person name="Gibson-Brown J.J."/>
            <person name="Grigoriev I.V."/>
            <person name="Horton A.C."/>
            <person name="de Jong P.J."/>
            <person name="Jurka J."/>
            <person name="Kapitonov V.V."/>
            <person name="Kohara Y."/>
            <person name="Kuroki Y."/>
            <person name="Lindquist E."/>
            <person name="Lucas S."/>
            <person name="Osoegawa K."/>
            <person name="Pennacchio L.A."/>
            <person name="Salamov A.A."/>
            <person name="Satou Y."/>
            <person name="Sauka-Spengler T."/>
            <person name="Schmutz J."/>
            <person name="Shin-I T."/>
            <person name="Toyoda A."/>
            <person name="Bronner-Fraser M."/>
            <person name="Fujiyama A."/>
            <person name="Holland L.Z."/>
            <person name="Holland P.W.H."/>
            <person name="Satoh N."/>
            <person name="Rokhsar D.S."/>
        </authorList>
    </citation>
    <scope>NUCLEOTIDE SEQUENCE [LARGE SCALE GENOMIC DNA]</scope>
    <source>
        <strain evidence="4">S238N-H82</strain>
        <tissue evidence="4">Testes</tissue>
    </source>
</reference>
<protein>
    <recommendedName>
        <fullName evidence="3">RRM domain-containing protein</fullName>
    </recommendedName>
</protein>
<dbReference type="GO" id="GO:0003723">
    <property type="term" value="F:RNA binding"/>
    <property type="evidence" value="ECO:0007669"/>
    <property type="project" value="UniProtKB-UniRule"/>
</dbReference>
<dbReference type="InterPro" id="IPR012677">
    <property type="entry name" value="Nucleotide-bd_a/b_plait_sf"/>
</dbReference>
<dbReference type="PANTHER" id="PTHR48027">
    <property type="entry name" value="HETEROGENEOUS NUCLEAR RIBONUCLEOPROTEIN 87F-RELATED"/>
    <property type="match status" value="1"/>
</dbReference>
<dbReference type="InterPro" id="IPR052462">
    <property type="entry name" value="SLIRP/GR-RBP-like"/>
</dbReference>
<gene>
    <name evidence="4" type="ORF">BRAFLDRAFT_215468</name>
</gene>
<dbReference type="SUPFAM" id="SSF54928">
    <property type="entry name" value="RNA-binding domain, RBD"/>
    <property type="match status" value="1"/>
</dbReference>
<accession>C3Z535</accession>
<feature type="domain" description="RRM" evidence="3">
    <location>
        <begin position="5"/>
        <end position="83"/>
    </location>
</feature>
<dbReference type="STRING" id="7739.C3Z535"/>
<name>C3Z535_BRAFL</name>
<dbReference type="eggNOG" id="KOG0118">
    <property type="taxonomic scope" value="Eukaryota"/>
</dbReference>
<dbReference type="InParanoid" id="C3Z535"/>
<dbReference type="Gene3D" id="3.30.70.330">
    <property type="match status" value="1"/>
</dbReference>
<evidence type="ECO:0000256" key="2">
    <source>
        <dbReference type="PROSITE-ProRule" id="PRU00176"/>
    </source>
</evidence>
<dbReference type="FunFam" id="3.30.70.330:FF:001284">
    <property type="entry name" value="RNA-binding protein"/>
    <property type="match status" value="1"/>
</dbReference>
<evidence type="ECO:0000259" key="3">
    <source>
        <dbReference type="PROSITE" id="PS50102"/>
    </source>
</evidence>
<dbReference type="Pfam" id="PF00076">
    <property type="entry name" value="RRM_1"/>
    <property type="match status" value="1"/>
</dbReference>